<accession>A0ACA9S7A7</accession>
<name>A0ACA9S7A7_9GLOM</name>
<keyword evidence="2" id="KW-1185">Reference proteome</keyword>
<organism evidence="1 2">
    <name type="scientific">Racocetra persica</name>
    <dbReference type="NCBI Taxonomy" id="160502"/>
    <lineage>
        <taxon>Eukaryota</taxon>
        <taxon>Fungi</taxon>
        <taxon>Fungi incertae sedis</taxon>
        <taxon>Mucoromycota</taxon>
        <taxon>Glomeromycotina</taxon>
        <taxon>Glomeromycetes</taxon>
        <taxon>Diversisporales</taxon>
        <taxon>Gigasporaceae</taxon>
        <taxon>Racocetra</taxon>
    </lineage>
</organism>
<comment type="caution">
    <text evidence="1">The sequence shown here is derived from an EMBL/GenBank/DDBJ whole genome shotgun (WGS) entry which is preliminary data.</text>
</comment>
<feature type="non-terminal residue" evidence="1">
    <location>
        <position position="120"/>
    </location>
</feature>
<evidence type="ECO:0000313" key="1">
    <source>
        <dbReference type="EMBL" id="CAG8830456.1"/>
    </source>
</evidence>
<dbReference type="EMBL" id="CAJVQC010099173">
    <property type="protein sequence ID" value="CAG8830456.1"/>
    <property type="molecule type" value="Genomic_DNA"/>
</dbReference>
<evidence type="ECO:0000313" key="2">
    <source>
        <dbReference type="Proteomes" id="UP000789920"/>
    </source>
</evidence>
<reference evidence="1" key="1">
    <citation type="submission" date="2021-06" db="EMBL/GenBank/DDBJ databases">
        <authorList>
            <person name="Kallberg Y."/>
            <person name="Tangrot J."/>
            <person name="Rosling A."/>
        </authorList>
    </citation>
    <scope>NUCLEOTIDE SEQUENCE</scope>
    <source>
        <strain evidence="1">MA461A</strain>
    </source>
</reference>
<sequence length="120" mass="13231">ACWYHWFLVSFDFIDFVVSDSILDDMIGIVMLNSLISVGPSGSLGLFVGLAVRIAWFIGKFILYFAFVLLKNSRAILSSVIGLVVEVLSLEVEQRKYALSSSFSSDGLSRSFGSSLKYVS</sequence>
<feature type="non-terminal residue" evidence="1">
    <location>
        <position position="1"/>
    </location>
</feature>
<dbReference type="Proteomes" id="UP000789920">
    <property type="component" value="Unassembled WGS sequence"/>
</dbReference>
<gene>
    <name evidence="1" type="ORF">RPERSI_LOCUS27815</name>
</gene>
<protein>
    <submittedName>
        <fullName evidence="1">13098_t:CDS:1</fullName>
    </submittedName>
</protein>
<proteinExistence type="predicted"/>